<reference evidence="2" key="1">
    <citation type="submission" date="2019-12" db="EMBL/GenBank/DDBJ databases">
        <title>Genome sequencing and annotation of Brassica cretica.</title>
        <authorList>
            <person name="Studholme D.J."/>
            <person name="Sarris P.F."/>
        </authorList>
    </citation>
    <scope>NUCLEOTIDE SEQUENCE</scope>
    <source>
        <strain evidence="2">PFS-001/15</strain>
        <tissue evidence="2">Leaf</tissue>
    </source>
</reference>
<protein>
    <submittedName>
        <fullName evidence="2">Uncharacterized protein</fullName>
    </submittedName>
</protein>
<accession>A0A8S9JCW5</accession>
<organism evidence="2 3">
    <name type="scientific">Brassica cretica</name>
    <name type="common">Mustard</name>
    <dbReference type="NCBI Taxonomy" id="69181"/>
    <lineage>
        <taxon>Eukaryota</taxon>
        <taxon>Viridiplantae</taxon>
        <taxon>Streptophyta</taxon>
        <taxon>Embryophyta</taxon>
        <taxon>Tracheophyta</taxon>
        <taxon>Spermatophyta</taxon>
        <taxon>Magnoliopsida</taxon>
        <taxon>eudicotyledons</taxon>
        <taxon>Gunneridae</taxon>
        <taxon>Pentapetalae</taxon>
        <taxon>rosids</taxon>
        <taxon>malvids</taxon>
        <taxon>Brassicales</taxon>
        <taxon>Brassicaceae</taxon>
        <taxon>Brassiceae</taxon>
        <taxon>Brassica</taxon>
    </lineage>
</organism>
<feature type="region of interest" description="Disordered" evidence="1">
    <location>
        <begin position="1"/>
        <end position="57"/>
    </location>
</feature>
<feature type="compositionally biased region" description="Basic and acidic residues" evidence="1">
    <location>
        <begin position="12"/>
        <end position="51"/>
    </location>
</feature>
<proteinExistence type="predicted"/>
<gene>
    <name evidence="2" type="ORF">F2Q68_00002148</name>
</gene>
<dbReference type="EMBL" id="QGKW02001660">
    <property type="protein sequence ID" value="KAF2580360.1"/>
    <property type="molecule type" value="Genomic_DNA"/>
</dbReference>
<dbReference type="Proteomes" id="UP000712281">
    <property type="component" value="Unassembled WGS sequence"/>
</dbReference>
<feature type="compositionally biased region" description="Acidic residues" evidence="1">
    <location>
        <begin position="1"/>
        <end position="11"/>
    </location>
</feature>
<dbReference type="AlphaFoldDB" id="A0A8S9JCW5"/>
<evidence type="ECO:0000313" key="2">
    <source>
        <dbReference type="EMBL" id="KAF2580360.1"/>
    </source>
</evidence>
<evidence type="ECO:0000313" key="3">
    <source>
        <dbReference type="Proteomes" id="UP000712281"/>
    </source>
</evidence>
<evidence type="ECO:0000256" key="1">
    <source>
        <dbReference type="SAM" id="MobiDB-lite"/>
    </source>
</evidence>
<name>A0A8S9JCW5_BRACR</name>
<sequence>MEDEYLELEMDQQEHFHQPSVPKEHSGRAEFGEDGAHYGVSQKEKGTRSKSVENMNLKKAKEVNQDIGTIKTTYLKNQEEFIHETGFPEFYTQQEHTENWFHTTRINGLGDVSFLSQG</sequence>
<comment type="caution">
    <text evidence="2">The sequence shown here is derived from an EMBL/GenBank/DDBJ whole genome shotgun (WGS) entry which is preliminary data.</text>
</comment>